<feature type="region of interest" description="Disordered" evidence="5">
    <location>
        <begin position="1"/>
        <end position="63"/>
    </location>
</feature>
<accession>A0AAD9ZIR6</accession>
<reference evidence="6" key="1">
    <citation type="submission" date="2022-11" db="EMBL/GenBank/DDBJ databases">
        <title>Chromosomal genome sequence assembly and mating type (MAT) locus characterization of the leprose asexual lichenized fungus Lepraria neglecta (Nyl.) Erichsen.</title>
        <authorList>
            <person name="Allen J.L."/>
            <person name="Pfeffer B."/>
        </authorList>
    </citation>
    <scope>NUCLEOTIDE SEQUENCE</scope>
    <source>
        <strain evidence="6">Allen 5258</strain>
    </source>
</reference>
<evidence type="ECO:0000256" key="4">
    <source>
        <dbReference type="ARBA" id="ARBA00023274"/>
    </source>
</evidence>
<gene>
    <name evidence="6" type="ORF">OEA41_000577</name>
</gene>
<evidence type="ECO:0000256" key="1">
    <source>
        <dbReference type="ARBA" id="ARBA00004496"/>
    </source>
</evidence>
<protein>
    <recommendedName>
        <fullName evidence="8">Signal recognition particle protein</fullName>
    </recommendedName>
</protein>
<dbReference type="GO" id="GO:0008312">
    <property type="term" value="F:7S RNA binding"/>
    <property type="evidence" value="ECO:0007669"/>
    <property type="project" value="InterPro"/>
</dbReference>
<comment type="caution">
    <text evidence="6">The sequence shown here is derived from an EMBL/GenBank/DDBJ whole genome shotgun (WGS) entry which is preliminary data.</text>
</comment>
<name>A0AAD9ZIR6_9LECA</name>
<evidence type="ECO:0000313" key="7">
    <source>
        <dbReference type="Proteomes" id="UP001276659"/>
    </source>
</evidence>
<dbReference type="Pfam" id="PF01922">
    <property type="entry name" value="SRP19"/>
    <property type="match status" value="1"/>
</dbReference>
<sequence length="269" mass="28732">MAQHARIEELSDSSADSDPPEDDIDDIADALIRPANIPPPSSVQPPSQPPPQSQPTPQQQQPPEYKHYQCIYPLYFDANRTRAEGRRVGAELAVQNPLAREIVDAVQLLGLKTVFEPGKMHPRDWANPGRVRVLVKEDGRARNSRVKNNMVEHHLYTLISTHLKGHPTTPETPLRLRIQGMPPPTGPAPPPAVPRGWKMGTVLPLHSPALSGGGVSENILKDVMQEMQGAGGAGGLASLMGGAGAGGSGSGGGSVEGPTGGKRRREKKK</sequence>
<dbReference type="GO" id="GO:0005786">
    <property type="term" value="C:signal recognition particle, endoplasmic reticulum targeting"/>
    <property type="evidence" value="ECO:0007669"/>
    <property type="project" value="UniProtKB-KW"/>
</dbReference>
<dbReference type="PANTHER" id="PTHR17453:SF0">
    <property type="entry name" value="SIGNAL RECOGNITION PARTICLE 19 KDA PROTEIN"/>
    <property type="match status" value="1"/>
</dbReference>
<comment type="subcellular location">
    <subcellularLocation>
        <location evidence="1">Cytoplasm</location>
    </subcellularLocation>
</comment>
<feature type="compositionally biased region" description="Acidic residues" evidence="5">
    <location>
        <begin position="18"/>
        <end position="28"/>
    </location>
</feature>
<feature type="compositionally biased region" description="Gly residues" evidence="5">
    <location>
        <begin position="230"/>
        <end position="260"/>
    </location>
</feature>
<keyword evidence="7" id="KW-1185">Reference proteome</keyword>
<dbReference type="FunFam" id="3.30.56.30:FF:000003">
    <property type="entry name" value="Signal recognition particle SEC65 subunit"/>
    <property type="match status" value="1"/>
</dbReference>
<feature type="region of interest" description="Disordered" evidence="5">
    <location>
        <begin position="230"/>
        <end position="269"/>
    </location>
</feature>
<evidence type="ECO:0000256" key="3">
    <source>
        <dbReference type="ARBA" id="ARBA00023135"/>
    </source>
</evidence>
<dbReference type="PANTHER" id="PTHR17453">
    <property type="entry name" value="SIGNAL RECOGNITION PARTICLE 19 KD PROTEIN"/>
    <property type="match status" value="1"/>
</dbReference>
<evidence type="ECO:0008006" key="8">
    <source>
        <dbReference type="Google" id="ProtNLM"/>
    </source>
</evidence>
<evidence type="ECO:0000256" key="2">
    <source>
        <dbReference type="ARBA" id="ARBA00022490"/>
    </source>
</evidence>
<keyword evidence="3" id="KW-0733">Signal recognition particle</keyword>
<proteinExistence type="predicted"/>
<evidence type="ECO:0000256" key="5">
    <source>
        <dbReference type="SAM" id="MobiDB-lite"/>
    </source>
</evidence>
<dbReference type="SUPFAM" id="SSF69695">
    <property type="entry name" value="SRP19"/>
    <property type="match status" value="1"/>
</dbReference>
<keyword evidence="2" id="KW-0963">Cytoplasm</keyword>
<dbReference type="Gene3D" id="3.30.56.30">
    <property type="entry name" value="Signal recognition particle, SRP19-like subunit"/>
    <property type="match status" value="1"/>
</dbReference>
<organism evidence="6 7">
    <name type="scientific">Lepraria neglecta</name>
    <dbReference type="NCBI Taxonomy" id="209136"/>
    <lineage>
        <taxon>Eukaryota</taxon>
        <taxon>Fungi</taxon>
        <taxon>Dikarya</taxon>
        <taxon>Ascomycota</taxon>
        <taxon>Pezizomycotina</taxon>
        <taxon>Lecanoromycetes</taxon>
        <taxon>OSLEUM clade</taxon>
        <taxon>Lecanoromycetidae</taxon>
        <taxon>Lecanorales</taxon>
        <taxon>Lecanorineae</taxon>
        <taxon>Stereocaulaceae</taxon>
        <taxon>Lepraria</taxon>
    </lineage>
</organism>
<dbReference type="InterPro" id="IPR002778">
    <property type="entry name" value="Signal_recog_particle_SRP19"/>
</dbReference>
<dbReference type="Proteomes" id="UP001276659">
    <property type="component" value="Unassembled WGS sequence"/>
</dbReference>
<dbReference type="AlphaFoldDB" id="A0AAD9ZIR6"/>
<dbReference type="EMBL" id="JASNWA010000003">
    <property type="protein sequence ID" value="KAK3178442.1"/>
    <property type="molecule type" value="Genomic_DNA"/>
</dbReference>
<feature type="compositionally biased region" description="Pro residues" evidence="5">
    <location>
        <begin position="36"/>
        <end position="54"/>
    </location>
</feature>
<evidence type="ECO:0000313" key="6">
    <source>
        <dbReference type="EMBL" id="KAK3178442.1"/>
    </source>
</evidence>
<dbReference type="InterPro" id="IPR036521">
    <property type="entry name" value="SRP19-like_sf"/>
</dbReference>
<keyword evidence="4" id="KW-0687">Ribonucleoprotein</keyword>
<dbReference type="GO" id="GO:0006617">
    <property type="term" value="P:SRP-dependent cotranslational protein targeting to membrane, signal sequence recognition"/>
    <property type="evidence" value="ECO:0007669"/>
    <property type="project" value="TreeGrafter"/>
</dbReference>